<sequence>MTNIKTAAQSTITAYAAAVGRGGETPTSLSEVVSSTAKFYLPGWTSFTLGPIVAFKDDESIHAAIPSELNRFQSMGLGTDIRLENSRVEPISDLSAVCWLTWILKPKDEAPWRFTVAYGCSGLPRTGLTGWWEGVSGSMRTRNARSSWLATLSCLGSVLEPSGAATLRYLLESLLNF</sequence>
<name>A0AAJ0HKN7_9PEZI</name>
<dbReference type="EMBL" id="JAUIQD010000003">
    <property type="protein sequence ID" value="KAK3356657.1"/>
    <property type="molecule type" value="Genomic_DNA"/>
</dbReference>
<protein>
    <submittedName>
        <fullName evidence="1">Uncharacterized protein</fullName>
    </submittedName>
</protein>
<dbReference type="AlphaFoldDB" id="A0AAJ0HKN7"/>
<gene>
    <name evidence="1" type="ORF">B0T25DRAFT_537135</name>
</gene>
<keyword evidence="2" id="KW-1185">Reference proteome</keyword>
<reference evidence="1" key="2">
    <citation type="submission" date="2023-06" db="EMBL/GenBank/DDBJ databases">
        <authorList>
            <consortium name="Lawrence Berkeley National Laboratory"/>
            <person name="Haridas S."/>
            <person name="Hensen N."/>
            <person name="Bonometti L."/>
            <person name="Westerberg I."/>
            <person name="Brannstrom I.O."/>
            <person name="Guillou S."/>
            <person name="Cros-Aarteil S."/>
            <person name="Calhoun S."/>
            <person name="Kuo A."/>
            <person name="Mondo S."/>
            <person name="Pangilinan J."/>
            <person name="Riley R."/>
            <person name="Labutti K."/>
            <person name="Andreopoulos B."/>
            <person name="Lipzen A."/>
            <person name="Chen C."/>
            <person name="Yanf M."/>
            <person name="Daum C."/>
            <person name="Ng V."/>
            <person name="Clum A."/>
            <person name="Steindorff A."/>
            <person name="Ohm R."/>
            <person name="Martin F."/>
            <person name="Silar P."/>
            <person name="Natvig D."/>
            <person name="Lalanne C."/>
            <person name="Gautier V."/>
            <person name="Ament-Velasquez S.L."/>
            <person name="Kruys A."/>
            <person name="Hutchinson M.I."/>
            <person name="Powell A.J."/>
            <person name="Barry K."/>
            <person name="Miller A.N."/>
            <person name="Grigoriev I.V."/>
            <person name="Debuchy R."/>
            <person name="Gladieux P."/>
            <person name="Thoren M.H."/>
            <person name="Johannesson H."/>
        </authorList>
    </citation>
    <scope>NUCLEOTIDE SEQUENCE</scope>
    <source>
        <strain evidence="1">CBS 955.72</strain>
    </source>
</reference>
<dbReference type="Proteomes" id="UP001275084">
    <property type="component" value="Unassembled WGS sequence"/>
</dbReference>
<organism evidence="1 2">
    <name type="scientific">Lasiosphaeria hispida</name>
    <dbReference type="NCBI Taxonomy" id="260671"/>
    <lineage>
        <taxon>Eukaryota</taxon>
        <taxon>Fungi</taxon>
        <taxon>Dikarya</taxon>
        <taxon>Ascomycota</taxon>
        <taxon>Pezizomycotina</taxon>
        <taxon>Sordariomycetes</taxon>
        <taxon>Sordariomycetidae</taxon>
        <taxon>Sordariales</taxon>
        <taxon>Lasiosphaeriaceae</taxon>
        <taxon>Lasiosphaeria</taxon>
    </lineage>
</organism>
<reference evidence="1" key="1">
    <citation type="journal article" date="2023" name="Mol. Phylogenet. Evol.">
        <title>Genome-scale phylogeny and comparative genomics of the fungal order Sordariales.</title>
        <authorList>
            <person name="Hensen N."/>
            <person name="Bonometti L."/>
            <person name="Westerberg I."/>
            <person name="Brannstrom I.O."/>
            <person name="Guillou S."/>
            <person name="Cros-Aarteil S."/>
            <person name="Calhoun S."/>
            <person name="Haridas S."/>
            <person name="Kuo A."/>
            <person name="Mondo S."/>
            <person name="Pangilinan J."/>
            <person name="Riley R."/>
            <person name="LaButti K."/>
            <person name="Andreopoulos B."/>
            <person name="Lipzen A."/>
            <person name="Chen C."/>
            <person name="Yan M."/>
            <person name="Daum C."/>
            <person name="Ng V."/>
            <person name="Clum A."/>
            <person name="Steindorff A."/>
            <person name="Ohm R.A."/>
            <person name="Martin F."/>
            <person name="Silar P."/>
            <person name="Natvig D.O."/>
            <person name="Lalanne C."/>
            <person name="Gautier V."/>
            <person name="Ament-Velasquez S.L."/>
            <person name="Kruys A."/>
            <person name="Hutchinson M.I."/>
            <person name="Powell A.J."/>
            <person name="Barry K."/>
            <person name="Miller A.N."/>
            <person name="Grigoriev I.V."/>
            <person name="Debuchy R."/>
            <person name="Gladieux P."/>
            <person name="Hiltunen Thoren M."/>
            <person name="Johannesson H."/>
        </authorList>
    </citation>
    <scope>NUCLEOTIDE SEQUENCE</scope>
    <source>
        <strain evidence="1">CBS 955.72</strain>
    </source>
</reference>
<evidence type="ECO:0000313" key="1">
    <source>
        <dbReference type="EMBL" id="KAK3356657.1"/>
    </source>
</evidence>
<accession>A0AAJ0HKN7</accession>
<evidence type="ECO:0000313" key="2">
    <source>
        <dbReference type="Proteomes" id="UP001275084"/>
    </source>
</evidence>
<proteinExistence type="predicted"/>
<comment type="caution">
    <text evidence="1">The sequence shown here is derived from an EMBL/GenBank/DDBJ whole genome shotgun (WGS) entry which is preliminary data.</text>
</comment>